<dbReference type="SUPFAM" id="SSF56601">
    <property type="entry name" value="beta-lactamase/transpeptidase-like"/>
    <property type="match status" value="1"/>
</dbReference>
<dbReference type="InterPro" id="IPR012338">
    <property type="entry name" value="Beta-lactam/transpept-like"/>
</dbReference>
<comment type="subcellular location">
    <subcellularLocation>
        <location evidence="1">Membrane</location>
    </subcellularLocation>
</comment>
<gene>
    <name evidence="5" type="ORF">Z968_07150</name>
</gene>
<evidence type="ECO:0000313" key="6">
    <source>
        <dbReference type="Proteomes" id="UP000030012"/>
    </source>
</evidence>
<feature type="transmembrane region" description="Helical" evidence="3">
    <location>
        <begin position="12"/>
        <end position="34"/>
    </location>
</feature>
<dbReference type="PANTHER" id="PTHR30627">
    <property type="entry name" value="PEPTIDOGLYCAN D,D-TRANSPEPTIDASE"/>
    <property type="match status" value="1"/>
</dbReference>
<protein>
    <submittedName>
        <fullName evidence="5">Penicillin-binding protein</fullName>
    </submittedName>
</protein>
<keyword evidence="2 3" id="KW-0472">Membrane</keyword>
<reference evidence="5 6" key="1">
    <citation type="submission" date="2014-01" db="EMBL/GenBank/DDBJ databases">
        <title>Plasmidome dynamics in the species complex Clostridium novyi sensu lato converts strains of independent lineages into distinctly different pathogens.</title>
        <authorList>
            <person name="Skarin H."/>
            <person name="Segerman B."/>
        </authorList>
    </citation>
    <scope>NUCLEOTIDE SEQUENCE [LARGE SCALE GENOMIC DNA]</scope>
    <source>
        <strain evidence="5 6">4552</strain>
    </source>
</reference>
<sequence>MNNIENKKRYYIICVIFVYIFVILGFRIVGYNYFSNRDLATVAENQYQYKEKKNELNYLLLDDKGRDLLKYKYEYLVVIDPYTYLTNNHYAKKEDIEVLEILLKNYNRNYDINTKVNINKASKITWKIDENTYNNLKKIKGVNGVYAYKYSSVDRDNSYWSIENLITNTIRNVNGEPEKKSQDSIEMKLVEKTKNNEYTYNIFEKDVNGRINNEFSTVPKNNINVKLTLDKNLQENIKNILNQKQYSKYDQIGVVLMECDTGNIKAMVQKDDSKPNVNIGASTQNGFFAGSILKSIVEEAGIKNNNISLNHIYKHRNFQGLFEEHEDHKDKTIEEAFIKSSNNIFVQIGMNVGIKDFNLLCMKQGLYDKVLGFDHEQKGNLEINPKTTPDDSGDSLQAYIGQKTRITPIEAISIPTTIVNNGVYVKPKLIDAYVDKDNNVIEKCDTDKKKLITGLNSSILKNQMIKVVREGTGKNAYISNIEVGGKTGTSNRVENINSQKNTRKIKEYCDGWFTGFFKVKDKYYSMVVFAQNIGKDVNASGSAVPIFKKIVRENYNYINKF</sequence>
<dbReference type="GO" id="GO:0005886">
    <property type="term" value="C:plasma membrane"/>
    <property type="evidence" value="ECO:0007669"/>
    <property type="project" value="TreeGrafter"/>
</dbReference>
<organism evidence="5 6">
    <name type="scientific">Clostridium novyi A str. 4552</name>
    <dbReference type="NCBI Taxonomy" id="1444289"/>
    <lineage>
        <taxon>Bacteria</taxon>
        <taxon>Bacillati</taxon>
        <taxon>Bacillota</taxon>
        <taxon>Clostridia</taxon>
        <taxon>Eubacteriales</taxon>
        <taxon>Clostridiaceae</taxon>
        <taxon>Clostridium</taxon>
    </lineage>
</organism>
<dbReference type="AlphaFoldDB" id="A0A0A0I796"/>
<keyword evidence="3" id="KW-1133">Transmembrane helix</keyword>
<name>A0A0A0I796_CLONO</name>
<dbReference type="OrthoDB" id="2985542at2"/>
<keyword evidence="3" id="KW-0812">Transmembrane</keyword>
<dbReference type="Gene3D" id="3.40.710.10">
    <property type="entry name" value="DD-peptidase/beta-lactamase superfamily"/>
    <property type="match status" value="1"/>
</dbReference>
<dbReference type="InterPro" id="IPR001460">
    <property type="entry name" value="PCN-bd_Tpept"/>
</dbReference>
<evidence type="ECO:0000259" key="4">
    <source>
        <dbReference type="Pfam" id="PF00905"/>
    </source>
</evidence>
<evidence type="ECO:0000313" key="5">
    <source>
        <dbReference type="EMBL" id="KGM96166.1"/>
    </source>
</evidence>
<dbReference type="GO" id="GO:0071555">
    <property type="term" value="P:cell wall organization"/>
    <property type="evidence" value="ECO:0007669"/>
    <property type="project" value="TreeGrafter"/>
</dbReference>
<dbReference type="Proteomes" id="UP000030012">
    <property type="component" value="Unassembled WGS sequence"/>
</dbReference>
<evidence type="ECO:0000256" key="3">
    <source>
        <dbReference type="SAM" id="Phobius"/>
    </source>
</evidence>
<comment type="caution">
    <text evidence="5">The sequence shown here is derived from an EMBL/GenBank/DDBJ whole genome shotgun (WGS) entry which is preliminary data.</text>
</comment>
<feature type="domain" description="Penicillin-binding protein transpeptidase" evidence="4">
    <location>
        <begin position="253"/>
        <end position="551"/>
    </location>
</feature>
<accession>A0A0A0I796</accession>
<evidence type="ECO:0000256" key="2">
    <source>
        <dbReference type="ARBA" id="ARBA00023136"/>
    </source>
</evidence>
<dbReference type="EMBL" id="JENJ01000026">
    <property type="protein sequence ID" value="KGM96166.1"/>
    <property type="molecule type" value="Genomic_DNA"/>
</dbReference>
<dbReference type="InterPro" id="IPR050515">
    <property type="entry name" value="Beta-lactam/transpept"/>
</dbReference>
<evidence type="ECO:0000256" key="1">
    <source>
        <dbReference type="ARBA" id="ARBA00004370"/>
    </source>
</evidence>
<dbReference type="PANTHER" id="PTHR30627:SF1">
    <property type="entry name" value="PEPTIDOGLYCAN D,D-TRANSPEPTIDASE FTSI"/>
    <property type="match status" value="1"/>
</dbReference>
<dbReference type="GO" id="GO:0008658">
    <property type="term" value="F:penicillin binding"/>
    <property type="evidence" value="ECO:0007669"/>
    <property type="project" value="InterPro"/>
</dbReference>
<dbReference type="Pfam" id="PF00905">
    <property type="entry name" value="Transpeptidase"/>
    <property type="match status" value="1"/>
</dbReference>
<dbReference type="RefSeq" id="WP_039255168.1">
    <property type="nucleotide sequence ID" value="NZ_JENJ01000026.1"/>
</dbReference>
<proteinExistence type="predicted"/>